<dbReference type="InterPro" id="IPR050239">
    <property type="entry name" value="Sigma-70_RNA_pol_init_factors"/>
</dbReference>
<dbReference type="GO" id="GO:0016987">
    <property type="term" value="F:sigma factor activity"/>
    <property type="evidence" value="ECO:0007669"/>
    <property type="project" value="UniProtKB-KW"/>
</dbReference>
<evidence type="ECO:0000259" key="6">
    <source>
        <dbReference type="PROSITE" id="PS00716"/>
    </source>
</evidence>
<protein>
    <submittedName>
        <fullName evidence="7">RNA polymerase principal sigma factor HrdB</fullName>
    </submittedName>
</protein>
<keyword evidence="4" id="KW-0804">Transcription</keyword>
<dbReference type="SUPFAM" id="SSF46955">
    <property type="entry name" value="Putative DNA-binding domain"/>
    <property type="match status" value="1"/>
</dbReference>
<dbReference type="PANTHER" id="PTHR30603:SF60">
    <property type="entry name" value="RNA POLYMERASE SIGMA FACTOR RPOD"/>
    <property type="match status" value="1"/>
</dbReference>
<dbReference type="PROSITE" id="PS00716">
    <property type="entry name" value="SIGMA70_2"/>
    <property type="match status" value="1"/>
</dbReference>
<accession>A0A5C6CZQ2</accession>
<keyword evidence="1" id="KW-0805">Transcription regulation</keyword>
<dbReference type="NCBIfam" id="TIGR02937">
    <property type="entry name" value="sigma70-ECF"/>
    <property type="match status" value="1"/>
</dbReference>
<keyword evidence="8" id="KW-1185">Reference proteome</keyword>
<dbReference type="InterPro" id="IPR036388">
    <property type="entry name" value="WH-like_DNA-bd_sf"/>
</dbReference>
<keyword evidence="3" id="KW-0238">DNA-binding</keyword>
<evidence type="ECO:0000256" key="3">
    <source>
        <dbReference type="ARBA" id="ARBA00023125"/>
    </source>
</evidence>
<gene>
    <name evidence="7" type="primary">hrdB</name>
    <name evidence="7" type="ORF">Pla144_06990</name>
</gene>
<dbReference type="InterPro" id="IPR009061">
    <property type="entry name" value="DNA-bd_dom_put_sf"/>
</dbReference>
<dbReference type="GO" id="GO:0003677">
    <property type="term" value="F:DNA binding"/>
    <property type="evidence" value="ECO:0007669"/>
    <property type="project" value="UniProtKB-KW"/>
</dbReference>
<evidence type="ECO:0000313" key="7">
    <source>
        <dbReference type="EMBL" id="TWU29918.1"/>
    </source>
</evidence>
<dbReference type="InterPro" id="IPR013325">
    <property type="entry name" value="RNA_pol_sigma_r2"/>
</dbReference>
<keyword evidence="2" id="KW-0731">Sigma factor</keyword>
<feature type="coiled-coil region" evidence="5">
    <location>
        <begin position="358"/>
        <end position="385"/>
    </location>
</feature>
<dbReference type="PANTHER" id="PTHR30603">
    <property type="entry name" value="RNA POLYMERASE SIGMA FACTOR RPO"/>
    <property type="match status" value="1"/>
</dbReference>
<dbReference type="SUPFAM" id="SSF88659">
    <property type="entry name" value="Sigma3 and sigma4 domains of RNA polymerase sigma factors"/>
    <property type="match status" value="1"/>
</dbReference>
<sequence>MHTDYKSPVIRWYRDSQQQASRGDLLTRIETAEKLIASIEAESSYPAAEVLSQIDGRPIPEAGNRKISGSDLLNDLRFLVEDISDMVELAADAVGEQVFTVEELAKQFNVSTKTISRWRALGLVSRRLVFDGRKRVGFLRSSVDRFVKNNAERVERGARFSQLSDDQREEFIQRAREMAQSGQGQGEISRQLAERTGRSVETIRAALRNFDTDNPDDAIFPAGSGPLTDVQKKNIFRAYRRGVSVEKLCRDYNRTKTTVYRVINDMRAERIKELPLDFIDNPRFARKGADNACLGPMPEAETAVRKARRPSGLPPYLASLYEMQLLTREQEQHLFRKYNYLKYKANKLRDSLDFERPKSSLMDDIEELHEQIVDLKNQIARCNLRLVVSIAKRHVKPDQNFFELVSDGNLSLLRAVEKFDFARGNKFSTYASWAIMKNFARTIPGEYRQRDRFRTSYDELFDVTQEKRANPMIEETLQQDRVSKIQRVLNRLDERERQIIVGRFGLDHTKEPQTLKQVGEELGVTKERIRQIEARALSKLRIAAQEEKIALEI</sequence>
<dbReference type="RefSeq" id="WP_146447873.1">
    <property type="nucleotide sequence ID" value="NZ_SJPS01000001.1"/>
</dbReference>
<dbReference type="InterPro" id="IPR014875">
    <property type="entry name" value="Mor_transcription_activator"/>
</dbReference>
<dbReference type="Pfam" id="PF04545">
    <property type="entry name" value="Sigma70_r4"/>
    <property type="match status" value="1"/>
</dbReference>
<dbReference type="InterPro" id="IPR014284">
    <property type="entry name" value="RNA_pol_sigma-70_dom"/>
</dbReference>
<dbReference type="OrthoDB" id="9780321at2"/>
<dbReference type="Pfam" id="PF08765">
    <property type="entry name" value="Mor"/>
    <property type="match status" value="1"/>
</dbReference>
<dbReference type="InterPro" id="IPR013324">
    <property type="entry name" value="RNA_pol_sigma_r3/r4-like"/>
</dbReference>
<proteinExistence type="predicted"/>
<dbReference type="AlphaFoldDB" id="A0A5C6CZQ2"/>
<reference evidence="7 8" key="1">
    <citation type="submission" date="2019-02" db="EMBL/GenBank/DDBJ databases">
        <title>Deep-cultivation of Planctomycetes and their phenomic and genomic characterization uncovers novel biology.</title>
        <authorList>
            <person name="Wiegand S."/>
            <person name="Jogler M."/>
            <person name="Boedeker C."/>
            <person name="Pinto D."/>
            <person name="Vollmers J."/>
            <person name="Rivas-Marin E."/>
            <person name="Kohn T."/>
            <person name="Peeters S.H."/>
            <person name="Heuer A."/>
            <person name="Rast P."/>
            <person name="Oberbeckmann S."/>
            <person name="Bunk B."/>
            <person name="Jeske O."/>
            <person name="Meyerdierks A."/>
            <person name="Storesund J.E."/>
            <person name="Kallscheuer N."/>
            <person name="Luecker S."/>
            <person name="Lage O.M."/>
            <person name="Pohl T."/>
            <person name="Merkel B.J."/>
            <person name="Hornburger P."/>
            <person name="Mueller R.-W."/>
            <person name="Bruemmer F."/>
            <person name="Labrenz M."/>
            <person name="Spormann A.M."/>
            <person name="Op Den Camp H."/>
            <person name="Overmann J."/>
            <person name="Amann R."/>
            <person name="Jetten M.S.M."/>
            <person name="Mascher T."/>
            <person name="Medema M.H."/>
            <person name="Devos D.P."/>
            <person name="Kaster A.-K."/>
            <person name="Ovreas L."/>
            <person name="Rohde M."/>
            <person name="Galperin M.Y."/>
            <person name="Jogler C."/>
        </authorList>
    </citation>
    <scope>NUCLEOTIDE SEQUENCE [LARGE SCALE GENOMIC DNA]</scope>
    <source>
        <strain evidence="7 8">Pla144</strain>
    </source>
</reference>
<evidence type="ECO:0000256" key="4">
    <source>
        <dbReference type="ARBA" id="ARBA00023163"/>
    </source>
</evidence>
<name>A0A5C6CZQ2_9BACT</name>
<dbReference type="Gene3D" id="1.10.601.10">
    <property type="entry name" value="RNA Polymerase Primary Sigma Factor"/>
    <property type="match status" value="1"/>
</dbReference>
<dbReference type="Pfam" id="PF04542">
    <property type="entry name" value="Sigma70_r2"/>
    <property type="match status" value="1"/>
</dbReference>
<keyword evidence="5" id="KW-0175">Coiled coil</keyword>
<dbReference type="InterPro" id="IPR007627">
    <property type="entry name" value="RNA_pol_sigma70_r2"/>
</dbReference>
<evidence type="ECO:0000256" key="5">
    <source>
        <dbReference type="SAM" id="Coils"/>
    </source>
</evidence>
<dbReference type="PRINTS" id="PR00046">
    <property type="entry name" value="SIGMA70FCT"/>
</dbReference>
<feature type="domain" description="RNA polymerase sigma-70" evidence="6">
    <location>
        <begin position="514"/>
        <end position="540"/>
    </location>
</feature>
<comment type="caution">
    <text evidence="7">The sequence shown here is derived from an EMBL/GenBank/DDBJ whole genome shotgun (WGS) entry which is preliminary data.</text>
</comment>
<dbReference type="GO" id="GO:0006352">
    <property type="term" value="P:DNA-templated transcription initiation"/>
    <property type="evidence" value="ECO:0007669"/>
    <property type="project" value="InterPro"/>
</dbReference>
<dbReference type="Gene3D" id="1.10.10.10">
    <property type="entry name" value="Winged helix-like DNA-binding domain superfamily/Winged helix DNA-binding domain"/>
    <property type="match status" value="1"/>
</dbReference>
<dbReference type="SUPFAM" id="SSF88946">
    <property type="entry name" value="Sigma2 domain of RNA polymerase sigma factors"/>
    <property type="match status" value="1"/>
</dbReference>
<dbReference type="EMBL" id="SJPS01000001">
    <property type="protein sequence ID" value="TWU29918.1"/>
    <property type="molecule type" value="Genomic_DNA"/>
</dbReference>
<dbReference type="InterPro" id="IPR000943">
    <property type="entry name" value="RNA_pol_sigma70"/>
</dbReference>
<dbReference type="CDD" id="cd06171">
    <property type="entry name" value="Sigma70_r4"/>
    <property type="match status" value="1"/>
</dbReference>
<evidence type="ECO:0000313" key="8">
    <source>
        <dbReference type="Proteomes" id="UP000318437"/>
    </source>
</evidence>
<organism evidence="7 8">
    <name type="scientific">Bythopirellula polymerisocia</name>
    <dbReference type="NCBI Taxonomy" id="2528003"/>
    <lineage>
        <taxon>Bacteria</taxon>
        <taxon>Pseudomonadati</taxon>
        <taxon>Planctomycetota</taxon>
        <taxon>Planctomycetia</taxon>
        <taxon>Pirellulales</taxon>
        <taxon>Lacipirellulaceae</taxon>
        <taxon>Bythopirellula</taxon>
    </lineage>
</organism>
<evidence type="ECO:0000256" key="2">
    <source>
        <dbReference type="ARBA" id="ARBA00023082"/>
    </source>
</evidence>
<evidence type="ECO:0000256" key="1">
    <source>
        <dbReference type="ARBA" id="ARBA00023015"/>
    </source>
</evidence>
<dbReference type="Proteomes" id="UP000318437">
    <property type="component" value="Unassembled WGS sequence"/>
</dbReference>
<dbReference type="InterPro" id="IPR007630">
    <property type="entry name" value="RNA_pol_sigma70_r4"/>
</dbReference>